<feature type="transmembrane region" description="Helical" evidence="1">
    <location>
        <begin position="122"/>
        <end position="144"/>
    </location>
</feature>
<name>A0A1D3JFH4_PLAOA</name>
<keyword evidence="3" id="KW-1185">Reference proteome</keyword>
<keyword evidence="1" id="KW-0812">Transmembrane</keyword>
<dbReference type="EMBL" id="FLRI01000554">
    <property type="protein sequence ID" value="SBT84645.1"/>
    <property type="molecule type" value="Genomic_DNA"/>
</dbReference>
<dbReference type="OrthoDB" id="381509at2759"/>
<accession>A0A1D3JFH4</accession>
<evidence type="ECO:0000256" key="1">
    <source>
        <dbReference type="SAM" id="Phobius"/>
    </source>
</evidence>
<proteinExistence type="predicted"/>
<evidence type="ECO:0008006" key="4">
    <source>
        <dbReference type="Google" id="ProtNLM"/>
    </source>
</evidence>
<dbReference type="AlphaFoldDB" id="A0A1D3JFH4"/>
<keyword evidence="1" id="KW-1133">Transmembrane helix</keyword>
<dbReference type="VEuPathDB" id="PlasmoDB:POWCR01_000223900"/>
<keyword evidence="1" id="KW-0472">Membrane</keyword>
<sequence length="175" mass="20908">MVINAREHFFDAWDKKEVSIDKHSPYTYILNDLKDQNENLFKIACSLTVIYPEAHLQQENTPNICELLNEWLNIKKKMNTDDTKNSEITKLWENYVEKLWLQLENDSNRYYWCRRTFPASTIVNPLSFSFTVSIFVVIIFFIIYNNVCKIQLKIINNENTNPDIITQIDKEEKFK</sequence>
<protein>
    <recommendedName>
        <fullName evidence="4">PIR protein</fullName>
    </recommendedName>
</protein>
<dbReference type="VEuPathDB" id="PlasmoDB:PocGH01_00049300"/>
<reference evidence="2 3" key="1">
    <citation type="submission" date="2016-06" db="EMBL/GenBank/DDBJ databases">
        <authorList>
            <consortium name="Pathogen Informatics"/>
        </authorList>
    </citation>
    <scope>NUCLEOTIDE SEQUENCE [LARGE SCALE GENOMIC DNA]</scope>
    <source>
        <strain evidence="2">PocGH01</strain>
    </source>
</reference>
<dbReference type="Proteomes" id="UP000242942">
    <property type="component" value="Unassembled WGS sequence"/>
</dbReference>
<organism evidence="2 3">
    <name type="scientific">Plasmodium ovale</name>
    <name type="common">malaria parasite P. ovale</name>
    <dbReference type="NCBI Taxonomy" id="36330"/>
    <lineage>
        <taxon>Eukaryota</taxon>
        <taxon>Sar</taxon>
        <taxon>Alveolata</taxon>
        <taxon>Apicomplexa</taxon>
        <taxon>Aconoidasida</taxon>
        <taxon>Haemosporida</taxon>
        <taxon>Plasmodiidae</taxon>
        <taxon>Plasmodium</taxon>
        <taxon>Plasmodium (Plasmodium)</taxon>
    </lineage>
</organism>
<evidence type="ECO:0000313" key="2">
    <source>
        <dbReference type="EMBL" id="SBT84645.1"/>
    </source>
</evidence>
<evidence type="ECO:0000313" key="3">
    <source>
        <dbReference type="Proteomes" id="UP000242942"/>
    </source>
</evidence>
<gene>
    <name evidence="2" type="primary">PocGH01_00049300</name>
    <name evidence="2" type="ORF">POCGH01_00049300</name>
</gene>